<dbReference type="Pfam" id="PF00117">
    <property type="entry name" value="GATase"/>
    <property type="match status" value="1"/>
</dbReference>
<keyword evidence="6 10" id="KW-0368">Histidine biosynthesis</keyword>
<dbReference type="InterPro" id="IPR017926">
    <property type="entry name" value="GATASE"/>
</dbReference>
<keyword evidence="2 10" id="KW-0963">Cytoplasm</keyword>
<feature type="compositionally biased region" description="Low complexity" evidence="12">
    <location>
        <begin position="7"/>
        <end position="18"/>
    </location>
</feature>
<evidence type="ECO:0000256" key="10">
    <source>
        <dbReference type="HAMAP-Rule" id="MF_00278"/>
    </source>
</evidence>
<dbReference type="Gene3D" id="3.40.50.880">
    <property type="match status" value="1"/>
</dbReference>
<dbReference type="PIRSF" id="PIRSF000495">
    <property type="entry name" value="Amidotransf_hisH"/>
    <property type="match status" value="1"/>
</dbReference>
<dbReference type="AlphaFoldDB" id="A0A923SC48"/>
<feature type="active site" description="Nucleophile" evidence="10 11">
    <location>
        <position position="120"/>
    </location>
</feature>
<proteinExistence type="inferred from homology"/>
<dbReference type="GO" id="GO:0000105">
    <property type="term" value="P:L-histidine biosynthetic process"/>
    <property type="evidence" value="ECO:0007669"/>
    <property type="project" value="UniProtKB-UniRule"/>
</dbReference>
<feature type="region of interest" description="Disordered" evidence="12">
    <location>
        <begin position="1"/>
        <end position="30"/>
    </location>
</feature>
<feature type="domain" description="Glutamine amidotransferase" evidence="13">
    <location>
        <begin position="41"/>
        <end position="246"/>
    </location>
</feature>
<comment type="caution">
    <text evidence="14">The sequence shown here is derived from an EMBL/GenBank/DDBJ whole genome shotgun (WGS) entry which is preliminary data.</text>
</comment>
<dbReference type="GO" id="GO:0016829">
    <property type="term" value="F:lyase activity"/>
    <property type="evidence" value="ECO:0007669"/>
    <property type="project" value="UniProtKB-KW"/>
</dbReference>
<protein>
    <recommendedName>
        <fullName evidence="10">Imidazole glycerol phosphate synthase subunit HisH</fullName>
        <ecNumber evidence="10">4.3.2.10</ecNumber>
    </recommendedName>
    <alternativeName>
        <fullName evidence="10">IGP synthase glutaminase subunit</fullName>
        <ecNumber evidence="10">3.5.1.2</ecNumber>
    </alternativeName>
    <alternativeName>
        <fullName evidence="10">IGP synthase subunit HisH</fullName>
    </alternativeName>
    <alternativeName>
        <fullName evidence="10">ImGP synthase subunit HisH</fullName>
        <shortName evidence="10">IGPS subunit HisH</shortName>
    </alternativeName>
</protein>
<gene>
    <name evidence="10 14" type="primary">hisH</name>
    <name evidence="14" type="ORF">H8N03_16370</name>
</gene>
<dbReference type="InterPro" id="IPR010139">
    <property type="entry name" value="Imidazole-glycPsynth_HisH"/>
</dbReference>
<comment type="subcellular location">
    <subcellularLocation>
        <location evidence="10">Cytoplasm</location>
    </subcellularLocation>
</comment>
<keyword evidence="3 10" id="KW-0028">Amino-acid biosynthesis</keyword>
<sequence length="250" mass="27416">MRDGVQGLRPGAALRGGARSAGGGHHSFDEGQPLTRRVVAVVDYGMGNLRSVSQAVMHVAAQDPTITAIVTSRPEEVRAAERVVLPGQGAMPDCMRELRESGLLESVLEAAATKPLFGVCVGMQMLLDRSEEGPTAGLGLIPGEVVRFQLEGRLQPDGSRYKVPQMGWNRVRQAQPHPMWAGIPDDSFFYFVHSFYARPSEARHSIGESEYGVRFTCAVGRDNIFATQFHPEKSADQGLTLYRNFLHWNP</sequence>
<dbReference type="EMBL" id="JACORT010000007">
    <property type="protein sequence ID" value="MBC5784524.1"/>
    <property type="molecule type" value="Genomic_DNA"/>
</dbReference>
<dbReference type="GO" id="GO:0004359">
    <property type="term" value="F:glutaminase activity"/>
    <property type="evidence" value="ECO:0007669"/>
    <property type="project" value="UniProtKB-EC"/>
</dbReference>
<comment type="catalytic activity">
    <reaction evidence="9 10">
        <text>L-glutamine + H2O = L-glutamate + NH4(+)</text>
        <dbReference type="Rhea" id="RHEA:15889"/>
        <dbReference type="ChEBI" id="CHEBI:15377"/>
        <dbReference type="ChEBI" id="CHEBI:28938"/>
        <dbReference type="ChEBI" id="CHEBI:29985"/>
        <dbReference type="ChEBI" id="CHEBI:58359"/>
        <dbReference type="EC" id="3.5.1.2"/>
    </reaction>
</comment>
<feature type="active site" evidence="10 11">
    <location>
        <position position="230"/>
    </location>
</feature>
<dbReference type="GO" id="GO:0005737">
    <property type="term" value="C:cytoplasm"/>
    <property type="evidence" value="ECO:0007669"/>
    <property type="project" value="UniProtKB-SubCell"/>
</dbReference>
<evidence type="ECO:0000256" key="12">
    <source>
        <dbReference type="SAM" id="MobiDB-lite"/>
    </source>
</evidence>
<accession>A0A923SC48</accession>
<dbReference type="EC" id="3.5.1.2" evidence="10"/>
<evidence type="ECO:0000256" key="3">
    <source>
        <dbReference type="ARBA" id="ARBA00022605"/>
    </source>
</evidence>
<dbReference type="PROSITE" id="PS51273">
    <property type="entry name" value="GATASE_TYPE_1"/>
    <property type="match status" value="1"/>
</dbReference>
<dbReference type="CDD" id="cd01748">
    <property type="entry name" value="GATase1_IGP_Synthase"/>
    <property type="match status" value="1"/>
</dbReference>
<dbReference type="HAMAP" id="MF_00278">
    <property type="entry name" value="HisH"/>
    <property type="match status" value="1"/>
</dbReference>
<comment type="subunit">
    <text evidence="10">Heterodimer of HisH and HisF.</text>
</comment>
<evidence type="ECO:0000256" key="8">
    <source>
        <dbReference type="ARBA" id="ARBA00047838"/>
    </source>
</evidence>
<name>A0A923SC48_9BURK</name>
<dbReference type="GO" id="GO:0000107">
    <property type="term" value="F:imidazoleglycerol-phosphate synthase activity"/>
    <property type="evidence" value="ECO:0007669"/>
    <property type="project" value="UniProtKB-UniRule"/>
</dbReference>
<dbReference type="EC" id="4.3.2.10" evidence="10"/>
<evidence type="ECO:0000256" key="5">
    <source>
        <dbReference type="ARBA" id="ARBA00022962"/>
    </source>
</evidence>
<feature type="active site" evidence="10 11">
    <location>
        <position position="232"/>
    </location>
</feature>
<organism evidence="14 15">
    <name type="scientific">Ramlibacter cellulosilyticus</name>
    <dbReference type="NCBI Taxonomy" id="2764187"/>
    <lineage>
        <taxon>Bacteria</taxon>
        <taxon>Pseudomonadati</taxon>
        <taxon>Pseudomonadota</taxon>
        <taxon>Betaproteobacteria</taxon>
        <taxon>Burkholderiales</taxon>
        <taxon>Comamonadaceae</taxon>
        <taxon>Ramlibacter</taxon>
    </lineage>
</organism>
<evidence type="ECO:0000256" key="7">
    <source>
        <dbReference type="ARBA" id="ARBA00023239"/>
    </source>
</evidence>
<comment type="catalytic activity">
    <reaction evidence="8 10">
        <text>5-[(5-phospho-1-deoxy-D-ribulos-1-ylimino)methylamino]-1-(5-phospho-beta-D-ribosyl)imidazole-4-carboxamide + L-glutamine = D-erythro-1-(imidazol-4-yl)glycerol 3-phosphate + 5-amino-1-(5-phospho-beta-D-ribosyl)imidazole-4-carboxamide + L-glutamate + H(+)</text>
        <dbReference type="Rhea" id="RHEA:24793"/>
        <dbReference type="ChEBI" id="CHEBI:15378"/>
        <dbReference type="ChEBI" id="CHEBI:29985"/>
        <dbReference type="ChEBI" id="CHEBI:58278"/>
        <dbReference type="ChEBI" id="CHEBI:58359"/>
        <dbReference type="ChEBI" id="CHEBI:58475"/>
        <dbReference type="ChEBI" id="CHEBI:58525"/>
        <dbReference type="EC" id="4.3.2.10"/>
    </reaction>
</comment>
<dbReference type="InterPro" id="IPR029062">
    <property type="entry name" value="Class_I_gatase-like"/>
</dbReference>
<comment type="pathway">
    <text evidence="1 10">Amino-acid biosynthesis; L-histidine biosynthesis; L-histidine from 5-phospho-alpha-D-ribose 1-diphosphate: step 5/9.</text>
</comment>
<dbReference type="SUPFAM" id="SSF52317">
    <property type="entry name" value="Class I glutamine amidotransferase-like"/>
    <property type="match status" value="1"/>
</dbReference>
<evidence type="ECO:0000256" key="2">
    <source>
        <dbReference type="ARBA" id="ARBA00022490"/>
    </source>
</evidence>
<comment type="function">
    <text evidence="10">IGPS catalyzes the conversion of PRFAR and glutamine to IGP, AICAR and glutamate. The HisH subunit catalyzes the hydrolysis of glutamine to glutamate and ammonia as part of the synthesis of IGP and AICAR. The resulting ammonia molecule is channeled to the active site of HisF.</text>
</comment>
<keyword evidence="5 10" id="KW-0315">Glutamine amidotransferase</keyword>
<evidence type="ECO:0000256" key="9">
    <source>
        <dbReference type="ARBA" id="ARBA00049534"/>
    </source>
</evidence>
<evidence type="ECO:0000256" key="4">
    <source>
        <dbReference type="ARBA" id="ARBA00022801"/>
    </source>
</evidence>
<dbReference type="Proteomes" id="UP000608513">
    <property type="component" value="Unassembled WGS sequence"/>
</dbReference>
<keyword evidence="4 10" id="KW-0378">Hydrolase</keyword>
<evidence type="ECO:0000256" key="11">
    <source>
        <dbReference type="PIRSR" id="PIRSR000495-1"/>
    </source>
</evidence>
<evidence type="ECO:0000256" key="6">
    <source>
        <dbReference type="ARBA" id="ARBA00023102"/>
    </source>
</evidence>
<evidence type="ECO:0000313" key="14">
    <source>
        <dbReference type="EMBL" id="MBC5784524.1"/>
    </source>
</evidence>
<evidence type="ECO:0000256" key="1">
    <source>
        <dbReference type="ARBA" id="ARBA00005091"/>
    </source>
</evidence>
<evidence type="ECO:0000259" key="13">
    <source>
        <dbReference type="Pfam" id="PF00117"/>
    </source>
</evidence>
<evidence type="ECO:0000313" key="15">
    <source>
        <dbReference type="Proteomes" id="UP000608513"/>
    </source>
</evidence>
<dbReference type="NCBIfam" id="TIGR01855">
    <property type="entry name" value="IMP_synth_hisH"/>
    <property type="match status" value="1"/>
</dbReference>
<keyword evidence="7 10" id="KW-0456">Lyase</keyword>
<reference evidence="14" key="1">
    <citation type="submission" date="2020-08" db="EMBL/GenBank/DDBJ databases">
        <title>Ramlibacter sp. USB13 16S ribosomal RNA gene genome sequencing and assembly.</title>
        <authorList>
            <person name="Kang M."/>
        </authorList>
    </citation>
    <scope>NUCLEOTIDE SEQUENCE</scope>
    <source>
        <strain evidence="14">USB13</strain>
    </source>
</reference>
<keyword evidence="15" id="KW-1185">Reference proteome</keyword>
<dbReference type="PANTHER" id="PTHR42701:SF2">
    <property type="entry name" value="IMIDAZOLE GLYCEROL PHOSPHATE SYNTHASE SUBUNIT HISH 1"/>
    <property type="match status" value="1"/>
</dbReference>
<dbReference type="PANTHER" id="PTHR42701">
    <property type="entry name" value="IMIDAZOLE GLYCEROL PHOSPHATE SYNTHASE SUBUNIT HISH"/>
    <property type="match status" value="1"/>
</dbReference>